<dbReference type="AlphaFoldDB" id="A0A1H1F264"/>
<proteinExistence type="predicted"/>
<sequence length="146" mass="15861">MKPKFWFVIAGMAAVLALIIALVTIFSTGTGPRGYVANHYTRAAQLDKPGDDDNKAYTSSRKPSEVANAVARAWTPISQYTDDSGVYLRYRDDAVIAQPRNNRGTVIHVMDIDQAYGHYHHVVGGVWGWSSPHGQTFRGGGPGAGK</sequence>
<name>A0A1H1F264_9ACTN</name>
<reference evidence="3" key="1">
    <citation type="submission" date="2016-10" db="EMBL/GenBank/DDBJ databases">
        <authorList>
            <person name="Varghese N."/>
            <person name="Submissions S."/>
        </authorList>
    </citation>
    <scope>NUCLEOTIDE SEQUENCE [LARGE SCALE GENOMIC DNA]</scope>
    <source>
        <strain evidence="3">DSM 45459</strain>
    </source>
</reference>
<evidence type="ECO:0000313" key="3">
    <source>
        <dbReference type="Proteomes" id="UP000199301"/>
    </source>
</evidence>
<keyword evidence="1" id="KW-0812">Transmembrane</keyword>
<protein>
    <recommendedName>
        <fullName evidence="4">DUF4247 domain-containing protein</fullName>
    </recommendedName>
</protein>
<dbReference type="RefSeq" id="WP_092524533.1">
    <property type="nucleotide sequence ID" value="NZ_FNKO01000002.1"/>
</dbReference>
<dbReference type="STRING" id="995062.SAMN04489718_2798"/>
<dbReference type="Pfam" id="PF14042">
    <property type="entry name" value="DUF4247"/>
    <property type="match status" value="1"/>
</dbReference>
<keyword evidence="1" id="KW-1133">Transmembrane helix</keyword>
<evidence type="ECO:0008006" key="4">
    <source>
        <dbReference type="Google" id="ProtNLM"/>
    </source>
</evidence>
<organism evidence="2 3">
    <name type="scientific">Actinopolyspora saharensis</name>
    <dbReference type="NCBI Taxonomy" id="995062"/>
    <lineage>
        <taxon>Bacteria</taxon>
        <taxon>Bacillati</taxon>
        <taxon>Actinomycetota</taxon>
        <taxon>Actinomycetes</taxon>
        <taxon>Actinopolysporales</taxon>
        <taxon>Actinopolysporaceae</taxon>
        <taxon>Actinopolyspora</taxon>
    </lineage>
</organism>
<dbReference type="OrthoDB" id="3783200at2"/>
<keyword evidence="1" id="KW-0472">Membrane</keyword>
<dbReference type="EMBL" id="FNKO01000002">
    <property type="protein sequence ID" value="SDQ95008.1"/>
    <property type="molecule type" value="Genomic_DNA"/>
</dbReference>
<evidence type="ECO:0000256" key="1">
    <source>
        <dbReference type="SAM" id="Phobius"/>
    </source>
</evidence>
<keyword evidence="3" id="KW-1185">Reference proteome</keyword>
<dbReference type="Proteomes" id="UP000199301">
    <property type="component" value="Unassembled WGS sequence"/>
</dbReference>
<evidence type="ECO:0000313" key="2">
    <source>
        <dbReference type="EMBL" id="SDQ95008.1"/>
    </source>
</evidence>
<gene>
    <name evidence="2" type="ORF">SAMN04489718_2798</name>
</gene>
<feature type="transmembrane region" description="Helical" evidence="1">
    <location>
        <begin position="6"/>
        <end position="26"/>
    </location>
</feature>
<dbReference type="InterPro" id="IPR025341">
    <property type="entry name" value="DUF4247"/>
</dbReference>
<accession>A0A1H1F264</accession>